<evidence type="ECO:0000256" key="3">
    <source>
        <dbReference type="PROSITE-ProRule" id="PRU00464"/>
    </source>
</evidence>
<dbReference type="RefSeq" id="WP_149678839.1">
    <property type="nucleotide sequence ID" value="NZ_DAONMB010000031.1"/>
</dbReference>
<dbReference type="InterPro" id="IPR001310">
    <property type="entry name" value="Histidine_triad_HIT"/>
</dbReference>
<feature type="short sequence motif" description="Histidine triad motif" evidence="2 3">
    <location>
        <begin position="99"/>
        <end position="103"/>
    </location>
</feature>
<evidence type="ECO:0000256" key="1">
    <source>
        <dbReference type="PIRSR" id="PIRSR601310-1"/>
    </source>
</evidence>
<evidence type="ECO:0000313" key="5">
    <source>
        <dbReference type="EMBL" id="SHJ14159.1"/>
    </source>
</evidence>
<dbReference type="Proteomes" id="UP000324781">
    <property type="component" value="Unassembled WGS sequence"/>
</dbReference>
<proteinExistence type="predicted"/>
<gene>
    <name evidence="5" type="ORF">SAMN05444373_10279</name>
</gene>
<dbReference type="Pfam" id="PF01230">
    <property type="entry name" value="HIT"/>
    <property type="match status" value="1"/>
</dbReference>
<dbReference type="InterPro" id="IPR011146">
    <property type="entry name" value="HIT-like"/>
</dbReference>
<dbReference type="AlphaFoldDB" id="A0A1M6GW50"/>
<feature type="active site" description="Tele-AMP-histidine intermediate" evidence="1">
    <location>
        <position position="101"/>
    </location>
</feature>
<feature type="domain" description="HIT" evidence="4">
    <location>
        <begin position="6"/>
        <end position="115"/>
    </location>
</feature>
<evidence type="ECO:0000259" key="4">
    <source>
        <dbReference type="PROSITE" id="PS51084"/>
    </source>
</evidence>
<dbReference type="Gene3D" id="3.30.428.10">
    <property type="entry name" value="HIT-like"/>
    <property type="match status" value="1"/>
</dbReference>
<dbReference type="PRINTS" id="PR00332">
    <property type="entry name" value="HISTRIAD"/>
</dbReference>
<organism evidence="5 6">
    <name type="scientific">Thermoclostridium caenicola</name>
    <dbReference type="NCBI Taxonomy" id="659425"/>
    <lineage>
        <taxon>Bacteria</taxon>
        <taxon>Bacillati</taxon>
        <taxon>Bacillota</taxon>
        <taxon>Clostridia</taxon>
        <taxon>Eubacteriales</taxon>
        <taxon>Oscillospiraceae</taxon>
        <taxon>Thermoclostridium</taxon>
    </lineage>
</organism>
<dbReference type="GO" id="GO:0003824">
    <property type="term" value="F:catalytic activity"/>
    <property type="evidence" value="ECO:0007669"/>
    <property type="project" value="InterPro"/>
</dbReference>
<accession>A0A1M6GW50</accession>
<dbReference type="PROSITE" id="PS51084">
    <property type="entry name" value="HIT_2"/>
    <property type="match status" value="1"/>
</dbReference>
<evidence type="ECO:0000256" key="2">
    <source>
        <dbReference type="PIRSR" id="PIRSR601310-3"/>
    </source>
</evidence>
<dbReference type="CDD" id="cd01276">
    <property type="entry name" value="PKCI_related"/>
    <property type="match status" value="1"/>
</dbReference>
<evidence type="ECO:0000313" key="6">
    <source>
        <dbReference type="Proteomes" id="UP000324781"/>
    </source>
</evidence>
<dbReference type="PANTHER" id="PTHR23089">
    <property type="entry name" value="HISTIDINE TRIAD HIT PROTEIN"/>
    <property type="match status" value="1"/>
</dbReference>
<dbReference type="SUPFAM" id="SSF54197">
    <property type="entry name" value="HIT-like"/>
    <property type="match status" value="1"/>
</dbReference>
<dbReference type="OrthoDB" id="9784774at2"/>
<protein>
    <submittedName>
        <fullName evidence="5">Histidine triad (HIT) family protein</fullName>
    </submittedName>
</protein>
<keyword evidence="6" id="KW-1185">Reference proteome</keyword>
<dbReference type="EMBL" id="FQZP01000027">
    <property type="protein sequence ID" value="SHJ14159.1"/>
    <property type="molecule type" value="Genomic_DNA"/>
</dbReference>
<reference evidence="5 6" key="1">
    <citation type="submission" date="2016-11" db="EMBL/GenBank/DDBJ databases">
        <authorList>
            <person name="Varghese N."/>
            <person name="Submissions S."/>
        </authorList>
    </citation>
    <scope>NUCLEOTIDE SEQUENCE [LARGE SCALE GENOMIC DNA]</scope>
    <source>
        <strain evidence="5 6">DSM 19027</strain>
    </source>
</reference>
<sequence>MAENCIFCKIIRGEIPSAKVYEDEYVLAFKDINPAAPVHVLVVPKQHIESLEALDEGNIQAVVPVHKAIQKVAELTGIKDKGYRVIVNCGSDAGQTVMHLHYHVLGGIKMGEKII</sequence>
<dbReference type="InterPro" id="IPR036265">
    <property type="entry name" value="HIT-like_sf"/>
</dbReference>
<name>A0A1M6GW50_9FIRM</name>